<keyword evidence="3" id="KW-1185">Reference proteome</keyword>
<reference evidence="2" key="2">
    <citation type="submission" date="2020-05" db="UniProtKB">
        <authorList>
            <consortium name="EnsemblMetazoa"/>
        </authorList>
    </citation>
    <scope>IDENTIFICATION</scope>
</reference>
<sequence length="90" mass="9538">MTKPIPLLQERTRVLEPIVRQHILRLCKGALFPSAAKRGTGNVASTSPCKANAWGPVLPLHKVTLAIDEATGNCAANGDRSADWHTGGAL</sequence>
<organism evidence="1">
    <name type="scientific">Anopheles sinensis</name>
    <name type="common">Mosquito</name>
    <dbReference type="NCBI Taxonomy" id="74873"/>
    <lineage>
        <taxon>Eukaryota</taxon>
        <taxon>Metazoa</taxon>
        <taxon>Ecdysozoa</taxon>
        <taxon>Arthropoda</taxon>
        <taxon>Hexapoda</taxon>
        <taxon>Insecta</taxon>
        <taxon>Pterygota</taxon>
        <taxon>Neoptera</taxon>
        <taxon>Endopterygota</taxon>
        <taxon>Diptera</taxon>
        <taxon>Nematocera</taxon>
        <taxon>Culicoidea</taxon>
        <taxon>Culicidae</taxon>
        <taxon>Anophelinae</taxon>
        <taxon>Anopheles</taxon>
    </lineage>
</organism>
<dbReference type="EMBL" id="KE525370">
    <property type="protein sequence ID" value="KFB52323.1"/>
    <property type="molecule type" value="Genomic_DNA"/>
</dbReference>
<name>A0A084WQ29_ANOSI</name>
<dbReference type="AlphaFoldDB" id="A0A084WQ29"/>
<dbReference type="EnsemblMetazoa" id="ASIC020522-RA">
    <property type="protein sequence ID" value="ASIC020522-PA"/>
    <property type="gene ID" value="ASIC020522"/>
</dbReference>
<accession>A0A084WQ29</accession>
<dbReference type="Proteomes" id="UP000030765">
    <property type="component" value="Unassembled WGS sequence"/>
</dbReference>
<dbReference type="VEuPathDB" id="VectorBase:ASIC020522"/>
<proteinExistence type="predicted"/>
<protein>
    <submittedName>
        <fullName evidence="1 2">Engulfment and cell motility protein 3</fullName>
    </submittedName>
</protein>
<evidence type="ECO:0000313" key="1">
    <source>
        <dbReference type="EMBL" id="KFB52323.1"/>
    </source>
</evidence>
<evidence type="ECO:0000313" key="2">
    <source>
        <dbReference type="EnsemblMetazoa" id="ASIC020522-PA"/>
    </source>
</evidence>
<evidence type="ECO:0000313" key="3">
    <source>
        <dbReference type="Proteomes" id="UP000030765"/>
    </source>
</evidence>
<dbReference type="EMBL" id="ATLV01025164">
    <property type="status" value="NOT_ANNOTATED_CDS"/>
    <property type="molecule type" value="Genomic_DNA"/>
</dbReference>
<gene>
    <name evidence="1" type="ORF">ZHAS_00020522</name>
</gene>
<reference evidence="1 3" key="1">
    <citation type="journal article" date="2014" name="BMC Genomics">
        <title>Genome sequence of Anopheles sinensis provides insight into genetics basis of mosquito competence for malaria parasites.</title>
        <authorList>
            <person name="Zhou D."/>
            <person name="Zhang D."/>
            <person name="Ding G."/>
            <person name="Shi L."/>
            <person name="Hou Q."/>
            <person name="Ye Y."/>
            <person name="Xu Y."/>
            <person name="Zhou H."/>
            <person name="Xiong C."/>
            <person name="Li S."/>
            <person name="Yu J."/>
            <person name="Hong S."/>
            <person name="Yu X."/>
            <person name="Zou P."/>
            <person name="Chen C."/>
            <person name="Chang X."/>
            <person name="Wang W."/>
            <person name="Lv Y."/>
            <person name="Sun Y."/>
            <person name="Ma L."/>
            <person name="Shen B."/>
            <person name="Zhu C."/>
        </authorList>
    </citation>
    <scope>NUCLEOTIDE SEQUENCE [LARGE SCALE GENOMIC DNA]</scope>
</reference>